<proteinExistence type="predicted"/>
<keyword evidence="2" id="KW-0808">Transferase</keyword>
<evidence type="ECO:0000259" key="1">
    <source>
        <dbReference type="Pfam" id="PF08241"/>
    </source>
</evidence>
<dbReference type="PANTHER" id="PTHR43464">
    <property type="entry name" value="METHYLTRANSFERASE"/>
    <property type="match status" value="1"/>
</dbReference>
<dbReference type="InterPro" id="IPR013216">
    <property type="entry name" value="Methyltransf_11"/>
</dbReference>
<keyword evidence="3" id="KW-1185">Reference proteome</keyword>
<dbReference type="Proteomes" id="UP000315252">
    <property type="component" value="Unassembled WGS sequence"/>
</dbReference>
<dbReference type="Gene3D" id="3.40.50.150">
    <property type="entry name" value="Vaccinia Virus protein VP39"/>
    <property type="match status" value="1"/>
</dbReference>
<dbReference type="RefSeq" id="WP_142899483.1">
    <property type="nucleotide sequence ID" value="NZ_ML660064.1"/>
</dbReference>
<dbReference type="OrthoDB" id="9807911at2"/>
<dbReference type="AlphaFoldDB" id="A0A545T3Z0"/>
<evidence type="ECO:0000313" key="2">
    <source>
        <dbReference type="EMBL" id="TQV71936.1"/>
    </source>
</evidence>
<dbReference type="CDD" id="cd02440">
    <property type="entry name" value="AdoMet_MTases"/>
    <property type="match status" value="1"/>
</dbReference>
<protein>
    <submittedName>
        <fullName evidence="2">Class I SAM-dependent methyltransferase</fullName>
    </submittedName>
</protein>
<keyword evidence="2" id="KW-0489">Methyltransferase</keyword>
<dbReference type="SUPFAM" id="SSF53335">
    <property type="entry name" value="S-adenosyl-L-methionine-dependent methyltransferases"/>
    <property type="match status" value="1"/>
</dbReference>
<dbReference type="GO" id="GO:0032259">
    <property type="term" value="P:methylation"/>
    <property type="evidence" value="ECO:0007669"/>
    <property type="project" value="UniProtKB-KW"/>
</dbReference>
<reference evidence="2 3" key="1">
    <citation type="submission" date="2019-06" db="EMBL/GenBank/DDBJ databases">
        <title>Whole genome sequence for Rhodospirillaceae sp. R148.</title>
        <authorList>
            <person name="Wang G."/>
        </authorList>
    </citation>
    <scope>NUCLEOTIDE SEQUENCE [LARGE SCALE GENOMIC DNA]</scope>
    <source>
        <strain evidence="2 3">R148</strain>
    </source>
</reference>
<evidence type="ECO:0000313" key="3">
    <source>
        <dbReference type="Proteomes" id="UP000315252"/>
    </source>
</evidence>
<organism evidence="2 3">
    <name type="scientific">Denitrobaculum tricleocarpae</name>
    <dbReference type="NCBI Taxonomy" id="2591009"/>
    <lineage>
        <taxon>Bacteria</taxon>
        <taxon>Pseudomonadati</taxon>
        <taxon>Pseudomonadota</taxon>
        <taxon>Alphaproteobacteria</taxon>
        <taxon>Rhodospirillales</taxon>
        <taxon>Rhodospirillaceae</taxon>
        <taxon>Denitrobaculum</taxon>
    </lineage>
</organism>
<comment type="caution">
    <text evidence="2">The sequence shown here is derived from an EMBL/GenBank/DDBJ whole genome shotgun (WGS) entry which is preliminary data.</text>
</comment>
<dbReference type="EMBL" id="VHSH01000013">
    <property type="protein sequence ID" value="TQV71936.1"/>
    <property type="molecule type" value="Genomic_DNA"/>
</dbReference>
<name>A0A545T3Z0_9PROT</name>
<sequence length="211" mass="23202">MTGKESDNPLASIYETGDEAALETEYDKWSVSYDADTAGSGYRLPFLLTGFVARHIPSTEAEILDAGAGTGLGGESLAVLGYRNLTGIDLSREMLDQAAKTEAYRDLIQMKLGSALAFDDRQFDGVISTGVFTEGHAPASSFDELLRITRPGGHMIFSVRDDIYWERGFKEKQDSLADAGKWKLVEQSEAVRAYTIGEPHLRVIFFVYQVA</sequence>
<accession>A0A545T3Z0</accession>
<dbReference type="Pfam" id="PF08241">
    <property type="entry name" value="Methyltransf_11"/>
    <property type="match status" value="1"/>
</dbReference>
<dbReference type="GO" id="GO:0010420">
    <property type="term" value="F:polyprenyldihydroxybenzoate methyltransferase activity"/>
    <property type="evidence" value="ECO:0007669"/>
    <property type="project" value="TreeGrafter"/>
</dbReference>
<dbReference type="PANTHER" id="PTHR43464:SF23">
    <property type="entry name" value="JUVENILE HORMONE ACID O-METHYLTRANSFERASE"/>
    <property type="match status" value="1"/>
</dbReference>
<dbReference type="InterPro" id="IPR029063">
    <property type="entry name" value="SAM-dependent_MTases_sf"/>
</dbReference>
<gene>
    <name evidence="2" type="ORF">FKG95_26540</name>
</gene>
<feature type="domain" description="Methyltransferase type 11" evidence="1">
    <location>
        <begin position="64"/>
        <end position="157"/>
    </location>
</feature>